<reference evidence="2" key="1">
    <citation type="submission" date="2017-01" db="EMBL/GenBank/DDBJ databases">
        <authorList>
            <person name="Varghese N."/>
            <person name="Submissions S."/>
        </authorList>
    </citation>
    <scope>NUCLEOTIDE SEQUENCE [LARGE SCALE GENOMIC DNA]</scope>
    <source>
        <strain evidence="2">DSM 21768</strain>
    </source>
</reference>
<gene>
    <name evidence="1" type="ORF">SAMN02745664_1472</name>
</gene>
<keyword evidence="2" id="KW-1185">Reference proteome</keyword>
<evidence type="ECO:0000313" key="1">
    <source>
        <dbReference type="EMBL" id="SIS10815.1"/>
    </source>
</evidence>
<sequence>MPKVIANPKSRNQIQKESDARRGVKSIGFKVPIEFAELLDGLAKQSGKTKNIIIMEAVALWQDAHA</sequence>
<dbReference type="Proteomes" id="UP000187495">
    <property type="component" value="Unassembled WGS sequence"/>
</dbReference>
<name>A0A1N7GDW8_9GAMM</name>
<dbReference type="EMBL" id="FTNU01000047">
    <property type="protein sequence ID" value="SIS10815.1"/>
    <property type="molecule type" value="Genomic_DNA"/>
</dbReference>
<dbReference type="AlphaFoldDB" id="A0A1N7GDW8"/>
<accession>A0A1N7GDW8</accession>
<evidence type="ECO:0000313" key="2">
    <source>
        <dbReference type="Proteomes" id="UP000187495"/>
    </source>
</evidence>
<protein>
    <recommendedName>
        <fullName evidence="3">ParG protein</fullName>
    </recommendedName>
</protein>
<proteinExistence type="predicted"/>
<organism evidence="1 2">
    <name type="scientific">Moraxella cuniculi DSM 21768</name>
    <dbReference type="NCBI Taxonomy" id="1122245"/>
    <lineage>
        <taxon>Bacteria</taxon>
        <taxon>Pseudomonadati</taxon>
        <taxon>Pseudomonadota</taxon>
        <taxon>Gammaproteobacteria</taxon>
        <taxon>Moraxellales</taxon>
        <taxon>Moraxellaceae</taxon>
        <taxon>Moraxella</taxon>
    </lineage>
</organism>
<dbReference type="RefSeq" id="WP_076556284.1">
    <property type="nucleotide sequence ID" value="NZ_FTNU01000047.1"/>
</dbReference>
<evidence type="ECO:0008006" key="3">
    <source>
        <dbReference type="Google" id="ProtNLM"/>
    </source>
</evidence>